<evidence type="ECO:0000313" key="2">
    <source>
        <dbReference type="EMBL" id="CAH1106745.1"/>
    </source>
</evidence>
<dbReference type="AlphaFoldDB" id="A0A9P0GED2"/>
<feature type="region of interest" description="Disordered" evidence="1">
    <location>
        <begin position="187"/>
        <end position="216"/>
    </location>
</feature>
<feature type="region of interest" description="Disordered" evidence="1">
    <location>
        <begin position="100"/>
        <end position="161"/>
    </location>
</feature>
<dbReference type="OrthoDB" id="6766226at2759"/>
<dbReference type="Proteomes" id="UP001153636">
    <property type="component" value="Chromosome 2"/>
</dbReference>
<name>A0A9P0GED2_9CUCU</name>
<protein>
    <submittedName>
        <fullName evidence="2">Uncharacterized protein</fullName>
    </submittedName>
</protein>
<accession>A0A9P0GED2</accession>
<reference evidence="2" key="1">
    <citation type="submission" date="2022-01" db="EMBL/GenBank/DDBJ databases">
        <authorList>
            <person name="King R."/>
        </authorList>
    </citation>
    <scope>NUCLEOTIDE SEQUENCE</scope>
</reference>
<organism evidence="2 3">
    <name type="scientific">Psylliodes chrysocephalus</name>
    <dbReference type="NCBI Taxonomy" id="3402493"/>
    <lineage>
        <taxon>Eukaryota</taxon>
        <taxon>Metazoa</taxon>
        <taxon>Ecdysozoa</taxon>
        <taxon>Arthropoda</taxon>
        <taxon>Hexapoda</taxon>
        <taxon>Insecta</taxon>
        <taxon>Pterygota</taxon>
        <taxon>Neoptera</taxon>
        <taxon>Endopterygota</taxon>
        <taxon>Coleoptera</taxon>
        <taxon>Polyphaga</taxon>
        <taxon>Cucujiformia</taxon>
        <taxon>Chrysomeloidea</taxon>
        <taxon>Chrysomelidae</taxon>
        <taxon>Galerucinae</taxon>
        <taxon>Alticini</taxon>
        <taxon>Psylliodes</taxon>
    </lineage>
</organism>
<keyword evidence="3" id="KW-1185">Reference proteome</keyword>
<dbReference type="InterPro" id="IPR058242">
    <property type="entry name" value="Capsid_partitivirus"/>
</dbReference>
<feature type="compositionally biased region" description="Basic and acidic residues" evidence="1">
    <location>
        <begin position="199"/>
        <end position="212"/>
    </location>
</feature>
<sequence length="506" mass="56723">MNHEIPDLPWNKVGTDIFEIQGQKYLLLIDYYSKFVDAVNLDKNTTNNGSVLYRSRKFLKIGKQNEHPSSGNTAPSTKLYTSRENELIRYYIEIENCNNEKNQENDSVSDENSVNSNVSEEHLEDSDGSEREDSDGSEKEGSDGSEREKIESLSKESNVQSNLEQIIVVETEAGNSTACVKNKNLDNTFNQAEGNSSSRNRENGDSDSESKFVNKSKKLQKLLSTEPSKLKLDAASYHETPNLALIPKPIKANSTKSNSANPATSATTTANAIEVSISRKLQPLPEDSSAKEPTPEVDLISILKISERLELNLGIPFTIVVQPDTRYNLQYLTQCIESYDIVGFTLPMPNIHTSLTSNNSNYRPGLIPFNYIQYVEGFIGERTEICEIASYDEYDQPIGFAFRDVSRVIIPIFALSNSSSSSTQTYGLNPTPNCNHDLTSWTYTAWCKNSHPSIEKKSTYLWSSYRVVDRSTRPNYSVSFYGSLRPLYGLSVPHYRTGHPSIITPQ</sequence>
<feature type="compositionally biased region" description="Basic and acidic residues" evidence="1">
    <location>
        <begin position="128"/>
        <end position="154"/>
    </location>
</feature>
<evidence type="ECO:0000256" key="1">
    <source>
        <dbReference type="SAM" id="MobiDB-lite"/>
    </source>
</evidence>
<evidence type="ECO:0000313" key="3">
    <source>
        <dbReference type="Proteomes" id="UP001153636"/>
    </source>
</evidence>
<feature type="compositionally biased region" description="Polar residues" evidence="1">
    <location>
        <begin position="187"/>
        <end position="198"/>
    </location>
</feature>
<gene>
    <name evidence="2" type="ORF">PSYICH_LOCUS6764</name>
</gene>
<dbReference type="EMBL" id="OV651814">
    <property type="protein sequence ID" value="CAH1106745.1"/>
    <property type="molecule type" value="Genomic_DNA"/>
</dbReference>
<proteinExistence type="predicted"/>
<dbReference type="Pfam" id="PF25666">
    <property type="entry name" value="Partiti_capsid"/>
    <property type="match status" value="1"/>
</dbReference>